<keyword evidence="9 17" id="KW-0249">Electron transport</keyword>
<proteinExistence type="inferred from homology"/>
<keyword evidence="12 17" id="KW-0830">Ubiquinone</keyword>
<accession>A0A0S2GK10</accession>
<dbReference type="GeneID" id="26376372"/>
<keyword evidence="8 17" id="KW-1278">Translocase</keyword>
<evidence type="ECO:0000256" key="5">
    <source>
        <dbReference type="ARBA" id="ARBA00022448"/>
    </source>
</evidence>
<evidence type="ECO:0000313" key="18">
    <source>
        <dbReference type="EMBL" id="ALN96462.1"/>
    </source>
</evidence>
<dbReference type="PANTHER" id="PTHR11434">
    <property type="entry name" value="NADH-UBIQUINONE OXIDOREDUCTASE SUBUNIT ND4L"/>
    <property type="match status" value="1"/>
</dbReference>
<evidence type="ECO:0000256" key="17">
    <source>
        <dbReference type="RuleBase" id="RU004419"/>
    </source>
</evidence>
<reference evidence="18" key="1">
    <citation type="submission" date="2015-09" db="EMBL/GenBank/DDBJ databases">
        <title>Characterization of the complete mitochondrial genome of Cynoglossus gracilis and a comparative analysis with other Cynoglossinae fishes.</title>
        <authorList>
            <person name="Wei M."/>
            <person name="Liu Y."/>
            <person name="Guo H."/>
            <person name="Zhao F."/>
            <person name="Chen S."/>
        </authorList>
    </citation>
    <scope>NUCLEOTIDE SEQUENCE</scope>
</reference>
<keyword evidence="13 17" id="KW-0496">Mitochondrion</keyword>
<evidence type="ECO:0000256" key="10">
    <source>
        <dbReference type="ARBA" id="ARBA00022989"/>
    </source>
</evidence>
<evidence type="ECO:0000256" key="7">
    <source>
        <dbReference type="ARBA" id="ARBA00022692"/>
    </source>
</evidence>
<evidence type="ECO:0000256" key="1">
    <source>
        <dbReference type="ARBA" id="ARBA00004225"/>
    </source>
</evidence>
<dbReference type="RefSeq" id="YP_009183774.1">
    <property type="nucleotide sequence ID" value="NC_028540.1"/>
</dbReference>
<protein>
    <recommendedName>
        <fullName evidence="4 17">NADH-ubiquinone oxidoreductase chain 4L</fullName>
        <ecNumber evidence="3 17">7.1.1.2</ecNumber>
    </recommendedName>
</protein>
<keyword evidence="5 17" id="KW-0813">Transport</keyword>
<evidence type="ECO:0000256" key="12">
    <source>
        <dbReference type="ARBA" id="ARBA00023075"/>
    </source>
</evidence>
<keyword evidence="7 17" id="KW-0812">Transmembrane</keyword>
<keyword evidence="11 17" id="KW-0520">NAD</keyword>
<evidence type="ECO:0000256" key="15">
    <source>
        <dbReference type="ARBA" id="ARBA00043911"/>
    </source>
</evidence>
<dbReference type="GO" id="GO:0008137">
    <property type="term" value="F:NADH dehydrogenase (ubiquinone) activity"/>
    <property type="evidence" value="ECO:0007669"/>
    <property type="project" value="UniProtKB-EC"/>
</dbReference>
<dbReference type="PANTHER" id="PTHR11434:SF0">
    <property type="entry name" value="NADH-UBIQUINONE OXIDOREDUCTASE CHAIN 4L"/>
    <property type="match status" value="1"/>
</dbReference>
<gene>
    <name evidence="18" type="primary">ND4L</name>
</gene>
<comment type="similarity">
    <text evidence="2 17">Belongs to the complex I subunit 4L family.</text>
</comment>
<dbReference type="InterPro" id="IPR039428">
    <property type="entry name" value="NUOK/Mnh_C1-like"/>
</dbReference>
<dbReference type="GO" id="GO:0016651">
    <property type="term" value="F:oxidoreductase activity, acting on NAD(P)H"/>
    <property type="evidence" value="ECO:0007669"/>
    <property type="project" value="InterPro"/>
</dbReference>
<dbReference type="Pfam" id="PF00420">
    <property type="entry name" value="Oxidored_q2"/>
    <property type="match status" value="1"/>
</dbReference>
<organism evidence="18">
    <name type="scientific">Cynoglossus gracilis</name>
    <dbReference type="NCBI Taxonomy" id="1754211"/>
    <lineage>
        <taxon>Eukaryota</taxon>
        <taxon>Metazoa</taxon>
        <taxon>Chordata</taxon>
        <taxon>Craniata</taxon>
        <taxon>Vertebrata</taxon>
        <taxon>Euteleostomi</taxon>
        <taxon>Actinopterygii</taxon>
        <taxon>Neopterygii</taxon>
        <taxon>Teleostei</taxon>
        <taxon>Neoteleostei</taxon>
        <taxon>Acanthomorphata</taxon>
        <taxon>Carangaria</taxon>
        <taxon>Pleuronectiformes</taxon>
        <taxon>Pleuronectoidei</taxon>
        <taxon>Cynoglossidae</taxon>
        <taxon>Cynoglossinae</taxon>
        <taxon>Cynoglossus</taxon>
    </lineage>
</organism>
<dbReference type="GO" id="GO:0030964">
    <property type="term" value="C:NADH dehydrogenase complex"/>
    <property type="evidence" value="ECO:0007669"/>
    <property type="project" value="TreeGrafter"/>
</dbReference>
<geneLocation type="mitochondrion" evidence="18"/>
<dbReference type="EMBL" id="KT809367">
    <property type="protein sequence ID" value="ALN96462.1"/>
    <property type="molecule type" value="Genomic_DNA"/>
</dbReference>
<keyword evidence="17" id="KW-0999">Mitochondrion inner membrane</keyword>
<evidence type="ECO:0000256" key="6">
    <source>
        <dbReference type="ARBA" id="ARBA00022660"/>
    </source>
</evidence>
<comment type="subcellular location">
    <subcellularLocation>
        <location evidence="17">Mitochondrion inner membrane</location>
        <topology evidence="17">Multi-pass membrane protein</topology>
    </subcellularLocation>
    <subcellularLocation>
        <location evidence="1">Mitochondrion membrane</location>
        <topology evidence="1">Multi-pass membrane protein</topology>
    </subcellularLocation>
</comment>
<keyword evidence="14 17" id="KW-0472">Membrane</keyword>
<dbReference type="EC" id="7.1.1.2" evidence="3 17"/>
<feature type="transmembrane region" description="Helical" evidence="17">
    <location>
        <begin position="55"/>
        <end position="80"/>
    </location>
</feature>
<dbReference type="CTD" id="4539"/>
<dbReference type="InterPro" id="IPR001133">
    <property type="entry name" value="NADH_UbQ_OxRdtase_chain4L/K"/>
</dbReference>
<evidence type="ECO:0000256" key="2">
    <source>
        <dbReference type="ARBA" id="ARBA00010519"/>
    </source>
</evidence>
<keyword evidence="10 17" id="KW-1133">Transmembrane helix</keyword>
<keyword evidence="6 17" id="KW-0679">Respiratory chain</keyword>
<comment type="catalytic activity">
    <reaction evidence="16">
        <text>a ubiquinone + NADH + 5 H(+)(in) = a ubiquinol + NAD(+) + 4 H(+)(out)</text>
        <dbReference type="Rhea" id="RHEA:29091"/>
        <dbReference type="Rhea" id="RHEA-COMP:9565"/>
        <dbReference type="Rhea" id="RHEA-COMP:9566"/>
        <dbReference type="ChEBI" id="CHEBI:15378"/>
        <dbReference type="ChEBI" id="CHEBI:16389"/>
        <dbReference type="ChEBI" id="CHEBI:17976"/>
        <dbReference type="ChEBI" id="CHEBI:57540"/>
        <dbReference type="ChEBI" id="CHEBI:57945"/>
        <dbReference type="EC" id="7.1.1.2"/>
    </reaction>
    <physiologicalReaction direction="left-to-right" evidence="16">
        <dbReference type="Rhea" id="RHEA:29092"/>
    </physiologicalReaction>
</comment>
<dbReference type="AlphaFoldDB" id="A0A0S2GK10"/>
<evidence type="ECO:0000256" key="16">
    <source>
        <dbReference type="ARBA" id="ARBA00048769"/>
    </source>
</evidence>
<dbReference type="GO" id="GO:0005743">
    <property type="term" value="C:mitochondrial inner membrane"/>
    <property type="evidence" value="ECO:0007669"/>
    <property type="project" value="UniProtKB-SubCell"/>
</dbReference>
<name>A0A0S2GK10_9PLEU</name>
<comment type="function">
    <text evidence="15">Core subunit of the mitochondrial membrane respiratory chain NADH dehydrogenase (Complex I) which catalyzes electron transfer from NADH through the respiratory chain, using ubiquinone as an electron acceptor. Part of the enzyme membrane arm which is embedded in the lipid bilayer and involved in proton translocation.</text>
</comment>
<evidence type="ECO:0000256" key="9">
    <source>
        <dbReference type="ARBA" id="ARBA00022982"/>
    </source>
</evidence>
<feature type="transmembrane region" description="Helical" evidence="17">
    <location>
        <begin position="6"/>
        <end position="22"/>
    </location>
</feature>
<evidence type="ECO:0000256" key="4">
    <source>
        <dbReference type="ARBA" id="ARBA00016612"/>
    </source>
</evidence>
<evidence type="ECO:0000256" key="14">
    <source>
        <dbReference type="ARBA" id="ARBA00023136"/>
    </source>
</evidence>
<evidence type="ECO:0000256" key="8">
    <source>
        <dbReference type="ARBA" id="ARBA00022967"/>
    </source>
</evidence>
<evidence type="ECO:0000256" key="3">
    <source>
        <dbReference type="ARBA" id="ARBA00012944"/>
    </source>
</evidence>
<dbReference type="GO" id="GO:0042773">
    <property type="term" value="P:ATP synthesis coupled electron transport"/>
    <property type="evidence" value="ECO:0007669"/>
    <property type="project" value="UniProtKB-UniRule"/>
</dbReference>
<evidence type="ECO:0000256" key="13">
    <source>
        <dbReference type="ARBA" id="ARBA00023128"/>
    </source>
</evidence>
<dbReference type="Gene3D" id="1.10.287.3510">
    <property type="match status" value="1"/>
</dbReference>
<evidence type="ECO:0000256" key="11">
    <source>
        <dbReference type="ARBA" id="ARBA00023027"/>
    </source>
</evidence>
<sequence>MPSTQFTFSIMFFMGLGGITFYRNHILSVLLCLEGLMLSLFLLLAIWSLETNTTLFMATPMLLLAFSACEAGAGLALLIATTRTHGAANLNSLTMLRW</sequence>
<feature type="transmembrane region" description="Helical" evidence="17">
    <location>
        <begin position="29"/>
        <end position="49"/>
    </location>
</feature>